<gene>
    <name evidence="3" type="ORF">GCM10022377_02420</name>
</gene>
<protein>
    <recommendedName>
        <fullName evidence="2">DUF1541 domain-containing protein</fullName>
    </recommendedName>
</protein>
<comment type="caution">
    <text evidence="3">The sequence shown here is derived from an EMBL/GenBank/DDBJ whole genome shotgun (WGS) entry which is preliminary data.</text>
</comment>
<evidence type="ECO:0000259" key="2">
    <source>
        <dbReference type="Pfam" id="PF07563"/>
    </source>
</evidence>
<feature type="compositionally biased region" description="Basic and acidic residues" evidence="1">
    <location>
        <begin position="58"/>
        <end position="73"/>
    </location>
</feature>
<feature type="compositionally biased region" description="Low complexity" evidence="1">
    <location>
        <begin position="74"/>
        <end position="88"/>
    </location>
</feature>
<dbReference type="Proteomes" id="UP001501536">
    <property type="component" value="Unassembled WGS sequence"/>
</dbReference>
<dbReference type="EMBL" id="BAABCJ010000001">
    <property type="protein sequence ID" value="GAA3693333.1"/>
    <property type="molecule type" value="Genomic_DNA"/>
</dbReference>
<feature type="region of interest" description="Disordered" evidence="1">
    <location>
        <begin position="38"/>
        <end position="89"/>
    </location>
</feature>
<dbReference type="RefSeq" id="WP_344878788.1">
    <property type="nucleotide sequence ID" value="NZ_BAABCJ010000001.1"/>
</dbReference>
<dbReference type="Gene3D" id="2.30.30.1210">
    <property type="entry name" value="Domain of unknown function DUF1541"/>
    <property type="match status" value="1"/>
</dbReference>
<evidence type="ECO:0000313" key="3">
    <source>
        <dbReference type="EMBL" id="GAA3693333.1"/>
    </source>
</evidence>
<evidence type="ECO:0000313" key="4">
    <source>
        <dbReference type="Proteomes" id="UP001501536"/>
    </source>
</evidence>
<dbReference type="Pfam" id="PF07563">
    <property type="entry name" value="DUF1541"/>
    <property type="match status" value="2"/>
</dbReference>
<feature type="domain" description="DUF1541" evidence="2">
    <location>
        <begin position="92"/>
        <end position="143"/>
    </location>
</feature>
<organism evidence="3 4">
    <name type="scientific">Zhihengliuella alba</name>
    <dbReference type="NCBI Taxonomy" id="547018"/>
    <lineage>
        <taxon>Bacteria</taxon>
        <taxon>Bacillati</taxon>
        <taxon>Actinomycetota</taxon>
        <taxon>Actinomycetes</taxon>
        <taxon>Micrococcales</taxon>
        <taxon>Micrococcaceae</taxon>
        <taxon>Zhihengliuella</taxon>
    </lineage>
</organism>
<sequence length="212" mass="22210">MRALARLALYGAGLVVAFGGAYGLAGVLVPEGVVESRTQRNQVNEHSEGAEQMNSNDNAHHGSGDMAGHDHPADGGAPPAGIQPAANPTYPVGSRVRLSADHMPGMDGAEATISGAFTTTTYSVSYTPIGGGEPVVDHKWVVHEELENPGDAPLADGTEVVLEAEHMAGMKGATATIDHSTQETVYMVDVENDEMTMTNHKWVVESEIRPVG</sequence>
<reference evidence="4" key="1">
    <citation type="journal article" date="2019" name="Int. J. Syst. Evol. Microbiol.">
        <title>The Global Catalogue of Microorganisms (GCM) 10K type strain sequencing project: providing services to taxonomists for standard genome sequencing and annotation.</title>
        <authorList>
            <consortium name="The Broad Institute Genomics Platform"/>
            <consortium name="The Broad Institute Genome Sequencing Center for Infectious Disease"/>
            <person name="Wu L."/>
            <person name="Ma J."/>
        </authorList>
    </citation>
    <scope>NUCLEOTIDE SEQUENCE [LARGE SCALE GENOMIC DNA]</scope>
    <source>
        <strain evidence="4">JCM 16961</strain>
    </source>
</reference>
<evidence type="ECO:0000256" key="1">
    <source>
        <dbReference type="SAM" id="MobiDB-lite"/>
    </source>
</evidence>
<name>A0ABP7CQS9_9MICC</name>
<proteinExistence type="predicted"/>
<keyword evidence="4" id="KW-1185">Reference proteome</keyword>
<feature type="domain" description="DUF1541" evidence="2">
    <location>
        <begin position="156"/>
        <end position="205"/>
    </location>
</feature>
<accession>A0ABP7CQS9</accession>
<dbReference type="InterPro" id="IPR011438">
    <property type="entry name" value="DUF1541"/>
</dbReference>